<dbReference type="RefSeq" id="WP_091855540.1">
    <property type="nucleotide sequence ID" value="NZ_FNBZ01000001.1"/>
</dbReference>
<evidence type="ECO:0000256" key="2">
    <source>
        <dbReference type="ARBA" id="ARBA00022692"/>
    </source>
</evidence>
<keyword evidence="2 5" id="KW-0812">Transmembrane</keyword>
<organism evidence="7 8">
    <name type="scientific">Bosea robiniae</name>
    <dbReference type="NCBI Taxonomy" id="1036780"/>
    <lineage>
        <taxon>Bacteria</taxon>
        <taxon>Pseudomonadati</taxon>
        <taxon>Pseudomonadota</taxon>
        <taxon>Alphaproteobacteria</taxon>
        <taxon>Hyphomicrobiales</taxon>
        <taxon>Boseaceae</taxon>
        <taxon>Bosea</taxon>
    </lineage>
</organism>
<dbReference type="PANTHER" id="PTHR32322:SF9">
    <property type="entry name" value="AMINO-ACID METABOLITE EFFLUX PUMP-RELATED"/>
    <property type="match status" value="1"/>
</dbReference>
<keyword evidence="3 5" id="KW-1133">Transmembrane helix</keyword>
<evidence type="ECO:0000256" key="1">
    <source>
        <dbReference type="ARBA" id="ARBA00004141"/>
    </source>
</evidence>
<reference evidence="7 8" key="1">
    <citation type="submission" date="2016-10" db="EMBL/GenBank/DDBJ databases">
        <authorList>
            <person name="Varghese N."/>
            <person name="Submissions S."/>
        </authorList>
    </citation>
    <scope>NUCLEOTIDE SEQUENCE [LARGE SCALE GENOMIC DNA]</scope>
    <source>
        <strain evidence="7 8">DSM 26672</strain>
    </source>
</reference>
<dbReference type="InterPro" id="IPR000620">
    <property type="entry name" value="EamA_dom"/>
</dbReference>
<evidence type="ECO:0000256" key="5">
    <source>
        <dbReference type="SAM" id="Phobius"/>
    </source>
</evidence>
<dbReference type="EMBL" id="FNBZ01000001">
    <property type="protein sequence ID" value="SDF31141.1"/>
    <property type="molecule type" value="Genomic_DNA"/>
</dbReference>
<feature type="transmembrane region" description="Helical" evidence="5">
    <location>
        <begin position="105"/>
        <end position="125"/>
    </location>
</feature>
<gene>
    <name evidence="7" type="ORF">SAMN05421844_101311</name>
</gene>
<sequence>MSTQTLDRPAAAPNRAVEFALLLVLAVLWGGSYTFIKLGVETIPPLTLIAARTLIAGLVLLMVVRWRGLRLPRDLATWRLFIVQACLNSVVPFTLIAWAERSVDAGLATILSSTSPIFVVLLSCLSASAERLPRLRLAGIAAGLAGTVLIVGRQAMSGFGEQLWAQLALVAASICYGGAALFGRSFKGLDPIMPAAGSLLCGALVLLPLSLVLDRPWTLAPSVQSIQALVALSLISTALAFVIYFRLIARLGSVATTSVAYLRVPTGVLIGMVFLGEALVPTAWAGLVLVIAGVLAMTLPLRSRSPAA</sequence>
<feature type="transmembrane region" description="Helical" evidence="5">
    <location>
        <begin position="42"/>
        <end position="64"/>
    </location>
</feature>
<feature type="transmembrane region" description="Helical" evidence="5">
    <location>
        <begin position="282"/>
        <end position="301"/>
    </location>
</feature>
<evidence type="ECO:0000313" key="7">
    <source>
        <dbReference type="EMBL" id="SDF31141.1"/>
    </source>
</evidence>
<feature type="domain" description="EamA" evidence="6">
    <location>
        <begin position="21"/>
        <end position="151"/>
    </location>
</feature>
<protein>
    <submittedName>
        <fullName evidence="7">Threonine/homoserine efflux transporter RhtA</fullName>
    </submittedName>
</protein>
<feature type="transmembrane region" description="Helical" evidence="5">
    <location>
        <begin position="76"/>
        <end position="99"/>
    </location>
</feature>
<evidence type="ECO:0000256" key="3">
    <source>
        <dbReference type="ARBA" id="ARBA00022989"/>
    </source>
</evidence>
<dbReference type="Pfam" id="PF00892">
    <property type="entry name" value="EamA"/>
    <property type="match status" value="2"/>
</dbReference>
<evidence type="ECO:0000259" key="6">
    <source>
        <dbReference type="Pfam" id="PF00892"/>
    </source>
</evidence>
<dbReference type="InterPro" id="IPR037185">
    <property type="entry name" value="EmrE-like"/>
</dbReference>
<feature type="transmembrane region" description="Helical" evidence="5">
    <location>
        <begin position="162"/>
        <end position="183"/>
    </location>
</feature>
<feature type="transmembrane region" description="Helical" evidence="5">
    <location>
        <begin position="137"/>
        <end position="156"/>
    </location>
</feature>
<dbReference type="Proteomes" id="UP000199468">
    <property type="component" value="Unassembled WGS sequence"/>
</dbReference>
<feature type="domain" description="EamA" evidence="6">
    <location>
        <begin position="164"/>
        <end position="298"/>
    </location>
</feature>
<comment type="caution">
    <text evidence="7">The sequence shown here is derived from an EMBL/GenBank/DDBJ whole genome shotgun (WGS) entry which is preliminary data.</text>
</comment>
<dbReference type="InterPro" id="IPR050638">
    <property type="entry name" value="AA-Vitamin_Transporters"/>
</dbReference>
<feature type="transmembrane region" description="Helical" evidence="5">
    <location>
        <begin position="259"/>
        <end position="276"/>
    </location>
</feature>
<dbReference type="SUPFAM" id="SSF103481">
    <property type="entry name" value="Multidrug resistance efflux transporter EmrE"/>
    <property type="match status" value="2"/>
</dbReference>
<feature type="transmembrane region" description="Helical" evidence="5">
    <location>
        <begin position="16"/>
        <end position="36"/>
    </location>
</feature>
<feature type="transmembrane region" description="Helical" evidence="5">
    <location>
        <begin position="225"/>
        <end position="247"/>
    </location>
</feature>
<proteinExistence type="predicted"/>
<keyword evidence="4 5" id="KW-0472">Membrane</keyword>
<comment type="subcellular location">
    <subcellularLocation>
        <location evidence="1">Membrane</location>
        <topology evidence="1">Multi-pass membrane protein</topology>
    </subcellularLocation>
</comment>
<dbReference type="PANTHER" id="PTHR32322">
    <property type="entry name" value="INNER MEMBRANE TRANSPORTER"/>
    <property type="match status" value="1"/>
</dbReference>
<evidence type="ECO:0000256" key="4">
    <source>
        <dbReference type="ARBA" id="ARBA00023136"/>
    </source>
</evidence>
<evidence type="ECO:0000313" key="8">
    <source>
        <dbReference type="Proteomes" id="UP000199468"/>
    </source>
</evidence>
<name>A0ABY0NDV8_9HYPH</name>
<accession>A0ABY0NDV8</accession>
<keyword evidence="8" id="KW-1185">Reference proteome</keyword>
<feature type="transmembrane region" description="Helical" evidence="5">
    <location>
        <begin position="195"/>
        <end position="213"/>
    </location>
</feature>